<protein>
    <submittedName>
        <fullName evidence="3">Uncharacterized protein</fullName>
    </submittedName>
</protein>
<evidence type="ECO:0000313" key="3">
    <source>
        <dbReference type="EMBL" id="NWE78386.1"/>
    </source>
</evidence>
<dbReference type="AlphaFoldDB" id="A0A7Y8K723"/>
<dbReference type="EMBL" id="JACARG010000017">
    <property type="protein sequence ID" value="NWE13460.1"/>
    <property type="molecule type" value="Genomic_DNA"/>
</dbReference>
<reference evidence="4 5" key="1">
    <citation type="submission" date="2020-04" db="EMBL/GenBank/DDBJ databases">
        <title>Molecular characterization of pseudomonads from Agaricus bisporus reveal novel blotch 2 pathogens in Western Europe.</title>
        <authorList>
            <person name="Taparia T."/>
            <person name="Krijger M."/>
            <person name="Haynes E."/>
            <person name="Elpinstone J.G."/>
            <person name="Noble R."/>
            <person name="Van Der Wolf J."/>
        </authorList>
    </citation>
    <scope>NUCLEOTIDE SEQUENCE [LARGE SCALE GENOMIC DNA]</scope>
    <source>
        <strain evidence="3 5">IPO3781</strain>
        <strain evidence="2 4">IPO3782</strain>
    </source>
</reference>
<dbReference type="Proteomes" id="UP000537188">
    <property type="component" value="Unassembled WGS sequence"/>
</dbReference>
<feature type="compositionally biased region" description="Low complexity" evidence="1">
    <location>
        <begin position="44"/>
        <end position="53"/>
    </location>
</feature>
<gene>
    <name evidence="2" type="ORF">HX822_10995</name>
    <name evidence="3" type="ORF">HX828_22780</name>
</gene>
<dbReference type="RefSeq" id="WP_177077427.1">
    <property type="nucleotide sequence ID" value="NZ_JACARF010000033.1"/>
</dbReference>
<feature type="compositionally biased region" description="Gly residues" evidence="1">
    <location>
        <begin position="82"/>
        <end position="102"/>
    </location>
</feature>
<evidence type="ECO:0000256" key="1">
    <source>
        <dbReference type="SAM" id="MobiDB-lite"/>
    </source>
</evidence>
<organism evidence="3 5">
    <name type="scientific">Pseudomonas yamanorum</name>
    <dbReference type="NCBI Taxonomy" id="515393"/>
    <lineage>
        <taxon>Bacteria</taxon>
        <taxon>Pseudomonadati</taxon>
        <taxon>Pseudomonadota</taxon>
        <taxon>Gammaproteobacteria</taxon>
        <taxon>Pseudomonadales</taxon>
        <taxon>Pseudomonadaceae</taxon>
        <taxon>Pseudomonas</taxon>
    </lineage>
</organism>
<proteinExistence type="predicted"/>
<comment type="caution">
    <text evidence="3">The sequence shown here is derived from an EMBL/GenBank/DDBJ whole genome shotgun (WGS) entry which is preliminary data.</text>
</comment>
<dbReference type="Proteomes" id="UP000531950">
    <property type="component" value="Unassembled WGS sequence"/>
</dbReference>
<sequence length="102" mass="10315">MIATYFELISVADSVTYCGVIYMQVNDSSYPVGGNFGTQGIQDSGSSQPAADQGAGGSQGAGKEDLLELLRKMLMQAEQQGGSQGQGSQAGNGGGGGGQVQY</sequence>
<evidence type="ECO:0000313" key="2">
    <source>
        <dbReference type="EMBL" id="NWE13460.1"/>
    </source>
</evidence>
<evidence type="ECO:0000313" key="5">
    <source>
        <dbReference type="Proteomes" id="UP000537188"/>
    </source>
</evidence>
<feature type="region of interest" description="Disordered" evidence="1">
    <location>
        <begin position="77"/>
        <end position="102"/>
    </location>
</feature>
<evidence type="ECO:0000313" key="4">
    <source>
        <dbReference type="Proteomes" id="UP000531950"/>
    </source>
</evidence>
<name>A0A7Y8K723_9PSED</name>
<dbReference type="EMBL" id="JACARF010000033">
    <property type="protein sequence ID" value="NWE78386.1"/>
    <property type="molecule type" value="Genomic_DNA"/>
</dbReference>
<accession>A0A7Y8K723</accession>
<feature type="region of interest" description="Disordered" evidence="1">
    <location>
        <begin position="33"/>
        <end position="62"/>
    </location>
</feature>